<keyword evidence="14" id="KW-0175">Coiled coil</keyword>
<comment type="cofactor">
    <cofactor evidence="2">
        <name>Mg(2+)</name>
        <dbReference type="ChEBI" id="CHEBI:18420"/>
    </cofactor>
</comment>
<keyword evidence="10" id="KW-0498">Mitosis</keyword>
<keyword evidence="12" id="KW-0106">Calcium</keyword>
<evidence type="ECO:0000259" key="23">
    <source>
        <dbReference type="Pfam" id="PF02732"/>
    </source>
</evidence>
<evidence type="ECO:0000256" key="11">
    <source>
        <dbReference type="ARBA" id="ARBA00022801"/>
    </source>
</evidence>
<keyword evidence="17" id="KW-0539">Nucleus</keyword>
<dbReference type="Proteomes" id="UP000053144">
    <property type="component" value="Chromosome 1"/>
</dbReference>
<dbReference type="InterPro" id="IPR042530">
    <property type="entry name" value="EME1/EME2_C"/>
</dbReference>
<evidence type="ECO:0000256" key="5">
    <source>
        <dbReference type="ARBA" id="ARBA00022618"/>
    </source>
</evidence>
<feature type="compositionally biased region" description="Basic and acidic residues" evidence="22">
    <location>
        <begin position="235"/>
        <end position="249"/>
    </location>
</feature>
<evidence type="ECO:0000256" key="6">
    <source>
        <dbReference type="ARBA" id="ARBA00022722"/>
    </source>
</evidence>
<comment type="subunit">
    <text evidence="21">Forms a heterodimer with MUS81.</text>
</comment>
<dbReference type="Pfam" id="PF02732">
    <property type="entry name" value="ERCC4"/>
    <property type="match status" value="1"/>
</dbReference>
<dbReference type="FunFam" id="1.10.150.670:FF:000007">
    <property type="entry name" value="Crossover junction endonuclease EME1B"/>
    <property type="match status" value="1"/>
</dbReference>
<keyword evidence="16" id="KW-0234">DNA repair</keyword>
<feature type="compositionally biased region" description="Low complexity" evidence="22">
    <location>
        <begin position="290"/>
        <end position="299"/>
    </location>
</feature>
<evidence type="ECO:0000256" key="1">
    <source>
        <dbReference type="ARBA" id="ARBA00001913"/>
    </source>
</evidence>
<feature type="region of interest" description="Disordered" evidence="22">
    <location>
        <begin position="235"/>
        <end position="366"/>
    </location>
</feature>
<feature type="compositionally biased region" description="Basic and acidic residues" evidence="22">
    <location>
        <begin position="277"/>
        <end position="289"/>
    </location>
</feature>
<keyword evidence="19" id="KW-0131">Cell cycle</keyword>
<dbReference type="GO" id="GO:0046872">
    <property type="term" value="F:metal ion binding"/>
    <property type="evidence" value="ECO:0007669"/>
    <property type="project" value="UniProtKB-KW"/>
</dbReference>
<evidence type="ECO:0000256" key="19">
    <source>
        <dbReference type="ARBA" id="ARBA00023306"/>
    </source>
</evidence>
<feature type="compositionally biased region" description="Basic and acidic residues" evidence="22">
    <location>
        <begin position="357"/>
        <end position="366"/>
    </location>
</feature>
<accession>A0A0L9TJ35</accession>
<feature type="compositionally biased region" description="Basic and acidic residues" evidence="22">
    <location>
        <begin position="324"/>
        <end position="336"/>
    </location>
</feature>
<keyword evidence="8" id="KW-0255">Endonuclease</keyword>
<dbReference type="InterPro" id="IPR006166">
    <property type="entry name" value="ERCC4_domain"/>
</dbReference>
<comment type="similarity">
    <text evidence="4">Belongs to the EME1/MMS4 family.</text>
</comment>
<dbReference type="GO" id="GO:0003677">
    <property type="term" value="F:DNA binding"/>
    <property type="evidence" value="ECO:0007669"/>
    <property type="project" value="InterPro"/>
</dbReference>
<dbReference type="PANTHER" id="PTHR21077">
    <property type="entry name" value="EME1 PROTEIN"/>
    <property type="match status" value="1"/>
</dbReference>
<dbReference type="Gene3D" id="1.10.150.670">
    <property type="entry name" value="Crossover junction endonuclease EME1, DNA-binding domain"/>
    <property type="match status" value="1"/>
</dbReference>
<dbReference type="GO" id="GO:0016787">
    <property type="term" value="F:hydrolase activity"/>
    <property type="evidence" value="ECO:0007669"/>
    <property type="project" value="UniProtKB-KW"/>
</dbReference>
<dbReference type="InterPro" id="IPR047524">
    <property type="entry name" value="XPF_nuclease_EME1_plant/arthr"/>
</dbReference>
<keyword evidence="7" id="KW-0479">Metal-binding</keyword>
<feature type="compositionally biased region" description="Polar residues" evidence="22">
    <location>
        <begin position="250"/>
        <end position="260"/>
    </location>
</feature>
<comment type="cofactor">
    <cofactor evidence="1">
        <name>Ca(2+)</name>
        <dbReference type="ChEBI" id="CHEBI:29108"/>
    </cofactor>
</comment>
<dbReference type="Gene3D" id="3.40.50.10130">
    <property type="match status" value="1"/>
</dbReference>
<dbReference type="GO" id="GO:0051301">
    <property type="term" value="P:cell division"/>
    <property type="evidence" value="ECO:0007669"/>
    <property type="project" value="UniProtKB-KW"/>
</dbReference>
<feature type="compositionally biased region" description="Low complexity" evidence="22">
    <location>
        <begin position="346"/>
        <end position="355"/>
    </location>
</feature>
<keyword evidence="13" id="KW-0460">Magnesium</keyword>
<dbReference type="EMBL" id="CM003371">
    <property type="protein sequence ID" value="KOM30633.1"/>
    <property type="molecule type" value="Genomic_DNA"/>
</dbReference>
<keyword evidence="6" id="KW-0540">Nuclease</keyword>
<feature type="compositionally biased region" description="Basic and acidic residues" evidence="22">
    <location>
        <begin position="198"/>
        <end position="210"/>
    </location>
</feature>
<evidence type="ECO:0000256" key="12">
    <source>
        <dbReference type="ARBA" id="ARBA00022837"/>
    </source>
</evidence>
<dbReference type="OMA" id="NTFKRRP"/>
<dbReference type="GO" id="GO:0051321">
    <property type="term" value="P:meiotic cell cycle"/>
    <property type="evidence" value="ECO:0007669"/>
    <property type="project" value="UniProtKB-KW"/>
</dbReference>
<feature type="region of interest" description="Disordered" evidence="22">
    <location>
        <begin position="154"/>
        <end position="219"/>
    </location>
</feature>
<dbReference type="Pfam" id="PF21292">
    <property type="entry name" value="EME1-MUS81_C"/>
    <property type="match status" value="1"/>
</dbReference>
<evidence type="ECO:0000256" key="2">
    <source>
        <dbReference type="ARBA" id="ARBA00001946"/>
    </source>
</evidence>
<evidence type="ECO:0000256" key="7">
    <source>
        <dbReference type="ARBA" id="ARBA00022723"/>
    </source>
</evidence>
<protein>
    <recommendedName>
        <fullName evidence="23">ERCC4 domain-containing protein</fullName>
    </recommendedName>
</protein>
<evidence type="ECO:0000256" key="10">
    <source>
        <dbReference type="ARBA" id="ARBA00022776"/>
    </source>
</evidence>
<keyword evidence="18" id="KW-0469">Meiosis</keyword>
<keyword evidence="5" id="KW-0132">Cell division</keyword>
<dbReference type="CDD" id="cd20083">
    <property type="entry name" value="XPF_nuclease_EME"/>
    <property type="match status" value="1"/>
</dbReference>
<dbReference type="Gramene" id="KOM30633">
    <property type="protein sequence ID" value="KOM30633"/>
    <property type="gene ID" value="LR48_Vigan01g018700"/>
</dbReference>
<dbReference type="GO" id="GO:0006281">
    <property type="term" value="P:DNA repair"/>
    <property type="evidence" value="ECO:0007669"/>
    <property type="project" value="UniProtKB-KW"/>
</dbReference>
<comment type="function">
    <text evidence="20">Interacts with MUS81 to form a DNA structure-specific endonuclease with substrate preference for branched DNA structures with a 5'-end at the branch nick. Typical substrates include 3'-flap structures, D-loops, replication forks, nicked Holliday junctions and also intact Holliday junctions with a reduced efficiency. May be required in mitosis for the processing of stalled or collapsed replication fork intermediates. Plays a role in DNA repair and in genotoxic stress-induced homologous recombination (HR) in somatic cells. Mediates a subset of meiotic recombination events that are insensitive to crossover interference.</text>
</comment>
<evidence type="ECO:0000256" key="15">
    <source>
        <dbReference type="ARBA" id="ARBA00023172"/>
    </source>
</evidence>
<proteinExistence type="inferred from homology"/>
<feature type="compositionally biased region" description="Polar residues" evidence="22">
    <location>
        <begin position="308"/>
        <end position="322"/>
    </location>
</feature>
<keyword evidence="15" id="KW-0233">DNA recombination</keyword>
<evidence type="ECO:0000256" key="14">
    <source>
        <dbReference type="ARBA" id="ARBA00023054"/>
    </source>
</evidence>
<dbReference type="PANTHER" id="PTHR21077:SF5">
    <property type="entry name" value="CROSSOVER JUNCTION ENDONUCLEASE MMS4"/>
    <property type="match status" value="1"/>
</dbReference>
<reference evidence="25" key="1">
    <citation type="journal article" date="2015" name="Proc. Natl. Acad. Sci. U.S.A.">
        <title>Genome sequencing of adzuki bean (Vigna angularis) provides insight into high starch and low fat accumulation and domestication.</title>
        <authorList>
            <person name="Yang K."/>
            <person name="Tian Z."/>
            <person name="Chen C."/>
            <person name="Luo L."/>
            <person name="Zhao B."/>
            <person name="Wang Z."/>
            <person name="Yu L."/>
            <person name="Li Y."/>
            <person name="Sun Y."/>
            <person name="Li W."/>
            <person name="Chen Y."/>
            <person name="Li Y."/>
            <person name="Zhang Y."/>
            <person name="Ai D."/>
            <person name="Zhao J."/>
            <person name="Shang C."/>
            <person name="Ma Y."/>
            <person name="Wu B."/>
            <person name="Wang M."/>
            <person name="Gao L."/>
            <person name="Sun D."/>
            <person name="Zhang P."/>
            <person name="Guo F."/>
            <person name="Wang W."/>
            <person name="Li Y."/>
            <person name="Wang J."/>
            <person name="Varshney R.K."/>
            <person name="Wang J."/>
            <person name="Ling H.Q."/>
            <person name="Wan P."/>
        </authorList>
    </citation>
    <scope>NUCLEOTIDE SEQUENCE</scope>
    <source>
        <strain evidence="25">cv. Jingnong 6</strain>
    </source>
</reference>
<dbReference type="GO" id="GO:0048476">
    <property type="term" value="C:Holliday junction resolvase complex"/>
    <property type="evidence" value="ECO:0007669"/>
    <property type="project" value="InterPro"/>
</dbReference>
<sequence length="707" mass="79607">MDPIILSDEEDPSTPFPFRSKKRRTEPDPNRTVFVIEDDPTPQKSVTPSIVPETPMSALFGSEVAIVKCTMPSVPTARVSPNKFSGQFTFSHCYHFSSIALSFLCPILTFQDAFSVICFRLELEQYSFSVVVKCSTAVTFWISQMICLESDNESEHCGMGKRDETEPRDSRGISNSVGSGSSPGVLLESGNTLGNCGMDKRDETEPRDSRWTSNSVRSGSCPHVCLESDNELENCRTGECDENEPKESRWTSNSLGSGSSPRICLDSDNELENFGVGKRDQNEARDSRWTSDSMGSGSSSERHISHENATQTEMNDLSNPTSLRVEKMDMEKENTKNMKKSKVPSKNTTKAVGKTKVTKEERSRLMEEKKLQKEQEKLKKAALKAEAAELKKIEKEKQKWEKGKFAIKSIVAEIDAKVVEAGSIGGHLLTRFAEKGLTYHITSNPISGSILWSMKVPEQISQLSTERIEIPYVLLIYEADKFCNLVMNDSLFDQLSSIRSLYPSYTVCYLTNRLLAYINKREQEKYKNPENNSCWRRPPIEEVLAKLTTNFNKVHSRLCVDEAELAEHVAGLTCSLASCQFRKKLTRLSVYANGALIPKDCVDRNLIKKSLWLKGLVSIPKVQPRFAIAIWKKYPTMKSLLSVYMDPSKSEHEKEFLLKDLMTEGLVGGDRRLGEVCSKRVYRILMAQSGSIRTDDVENGADFFERQ</sequence>
<dbReference type="GO" id="GO:0006310">
    <property type="term" value="P:DNA recombination"/>
    <property type="evidence" value="ECO:0007669"/>
    <property type="project" value="UniProtKB-KW"/>
</dbReference>
<evidence type="ECO:0000256" key="8">
    <source>
        <dbReference type="ARBA" id="ARBA00022759"/>
    </source>
</evidence>
<dbReference type="GO" id="GO:0004519">
    <property type="term" value="F:endonuclease activity"/>
    <property type="evidence" value="ECO:0007669"/>
    <property type="project" value="UniProtKB-KW"/>
</dbReference>
<gene>
    <name evidence="24" type="ORF">LR48_Vigan01g018700</name>
</gene>
<evidence type="ECO:0000256" key="9">
    <source>
        <dbReference type="ARBA" id="ARBA00022763"/>
    </source>
</evidence>
<evidence type="ECO:0000256" key="4">
    <source>
        <dbReference type="ARBA" id="ARBA00005313"/>
    </source>
</evidence>
<dbReference type="GO" id="GO:0005634">
    <property type="term" value="C:nucleus"/>
    <property type="evidence" value="ECO:0007669"/>
    <property type="project" value="UniProtKB-SubCell"/>
</dbReference>
<evidence type="ECO:0000256" key="22">
    <source>
        <dbReference type="SAM" id="MobiDB-lite"/>
    </source>
</evidence>
<feature type="compositionally biased region" description="Basic and acidic residues" evidence="22">
    <location>
        <begin position="154"/>
        <end position="171"/>
    </location>
</feature>
<dbReference type="InterPro" id="IPR033310">
    <property type="entry name" value="Mms4/EME1/EME2"/>
</dbReference>
<evidence type="ECO:0000313" key="25">
    <source>
        <dbReference type="Proteomes" id="UP000053144"/>
    </source>
</evidence>
<feature type="domain" description="ERCC4" evidence="23">
    <location>
        <begin position="414"/>
        <end position="571"/>
    </location>
</feature>
<keyword evidence="9" id="KW-0227">DNA damage</keyword>
<evidence type="ECO:0000256" key="3">
    <source>
        <dbReference type="ARBA" id="ARBA00004123"/>
    </source>
</evidence>
<feature type="region of interest" description="Disordered" evidence="22">
    <location>
        <begin position="1"/>
        <end position="48"/>
    </location>
</feature>
<evidence type="ECO:0000256" key="13">
    <source>
        <dbReference type="ARBA" id="ARBA00022842"/>
    </source>
</evidence>
<evidence type="ECO:0000256" key="21">
    <source>
        <dbReference type="ARBA" id="ARBA00066032"/>
    </source>
</evidence>
<comment type="subcellular location">
    <subcellularLocation>
        <location evidence="3">Nucleus</location>
    </subcellularLocation>
</comment>
<feature type="compositionally biased region" description="Low complexity" evidence="22">
    <location>
        <begin position="172"/>
        <end position="190"/>
    </location>
</feature>
<evidence type="ECO:0000256" key="16">
    <source>
        <dbReference type="ARBA" id="ARBA00023204"/>
    </source>
</evidence>
<dbReference type="AlphaFoldDB" id="A0A0L9TJ35"/>
<evidence type="ECO:0000256" key="20">
    <source>
        <dbReference type="ARBA" id="ARBA00059712"/>
    </source>
</evidence>
<evidence type="ECO:0000256" key="17">
    <source>
        <dbReference type="ARBA" id="ARBA00023242"/>
    </source>
</evidence>
<keyword evidence="11" id="KW-0378">Hydrolase</keyword>
<evidence type="ECO:0000256" key="18">
    <source>
        <dbReference type="ARBA" id="ARBA00023254"/>
    </source>
</evidence>
<name>A0A0L9TJ35_PHAAN</name>
<evidence type="ECO:0000313" key="24">
    <source>
        <dbReference type="EMBL" id="KOM30633.1"/>
    </source>
</evidence>
<organism evidence="24 25">
    <name type="scientific">Phaseolus angularis</name>
    <name type="common">Azuki bean</name>
    <name type="synonym">Vigna angularis</name>
    <dbReference type="NCBI Taxonomy" id="3914"/>
    <lineage>
        <taxon>Eukaryota</taxon>
        <taxon>Viridiplantae</taxon>
        <taxon>Streptophyta</taxon>
        <taxon>Embryophyta</taxon>
        <taxon>Tracheophyta</taxon>
        <taxon>Spermatophyta</taxon>
        <taxon>Magnoliopsida</taxon>
        <taxon>eudicotyledons</taxon>
        <taxon>Gunneridae</taxon>
        <taxon>Pentapetalae</taxon>
        <taxon>rosids</taxon>
        <taxon>fabids</taxon>
        <taxon>Fabales</taxon>
        <taxon>Fabaceae</taxon>
        <taxon>Papilionoideae</taxon>
        <taxon>50 kb inversion clade</taxon>
        <taxon>NPAAA clade</taxon>
        <taxon>indigoferoid/millettioid clade</taxon>
        <taxon>Phaseoleae</taxon>
        <taxon>Vigna</taxon>
    </lineage>
</organism>